<evidence type="ECO:0000313" key="1">
    <source>
        <dbReference type="EMBL" id="VFJ73066.1"/>
    </source>
</evidence>
<proteinExistence type="predicted"/>
<gene>
    <name evidence="1" type="ORF">BECKFW1821C_GA0114237_104313</name>
</gene>
<name>A0A450TVM9_9GAMM</name>
<protein>
    <submittedName>
        <fullName evidence="1">Uncharacterized protein</fullName>
    </submittedName>
</protein>
<dbReference type="EMBL" id="CAADFE010000043">
    <property type="protein sequence ID" value="VFJ73066.1"/>
    <property type="molecule type" value="Genomic_DNA"/>
</dbReference>
<organism evidence="1">
    <name type="scientific">Candidatus Kentrum sp. FW</name>
    <dbReference type="NCBI Taxonomy" id="2126338"/>
    <lineage>
        <taxon>Bacteria</taxon>
        <taxon>Pseudomonadati</taxon>
        <taxon>Pseudomonadota</taxon>
        <taxon>Gammaproteobacteria</taxon>
        <taxon>Candidatus Kentrum</taxon>
    </lineage>
</organism>
<sequence length="79" mass="8918">MEAIRLQTVVDKDGEVLVGGLPYHKGEGIEVIMFRTANNKMSTAKQLRNSPIIGLWANRSMEDSAVYARELRDQTQRGR</sequence>
<reference evidence="1" key="1">
    <citation type="submission" date="2019-02" db="EMBL/GenBank/DDBJ databases">
        <authorList>
            <person name="Gruber-Vodicka R. H."/>
            <person name="Seah K. B. B."/>
        </authorList>
    </citation>
    <scope>NUCLEOTIDE SEQUENCE</scope>
    <source>
        <strain evidence="1">BECK_BZ131</strain>
    </source>
</reference>
<dbReference type="AlphaFoldDB" id="A0A450TVM9"/>
<accession>A0A450TVM9</accession>